<feature type="compositionally biased region" description="Acidic residues" evidence="1">
    <location>
        <begin position="417"/>
        <end position="427"/>
    </location>
</feature>
<evidence type="ECO:0000313" key="5">
    <source>
        <dbReference type="Proteomes" id="UP000251960"/>
    </source>
</evidence>
<feature type="domain" description="Helicase ATP-binding" evidence="3">
    <location>
        <begin position="478"/>
        <end position="613"/>
    </location>
</feature>
<dbReference type="AlphaFoldDB" id="A0A3L6FZ07"/>
<evidence type="ECO:0000256" key="1">
    <source>
        <dbReference type="SAM" id="MobiDB-lite"/>
    </source>
</evidence>
<feature type="region of interest" description="Disordered" evidence="1">
    <location>
        <begin position="379"/>
        <end position="440"/>
    </location>
</feature>
<keyword evidence="2" id="KW-0472">Membrane</keyword>
<evidence type="ECO:0000259" key="3">
    <source>
        <dbReference type="PROSITE" id="PS51192"/>
    </source>
</evidence>
<dbReference type="GO" id="GO:0005524">
    <property type="term" value="F:ATP binding"/>
    <property type="evidence" value="ECO:0007669"/>
    <property type="project" value="InterPro"/>
</dbReference>
<dbReference type="EMBL" id="NCVQ01000003">
    <property type="protein sequence ID" value="PWZ39751.1"/>
    <property type="molecule type" value="Genomic_DNA"/>
</dbReference>
<dbReference type="InterPro" id="IPR014001">
    <property type="entry name" value="Helicase_ATP-bd"/>
</dbReference>
<feature type="compositionally biased region" description="Basic and acidic residues" evidence="1">
    <location>
        <begin position="62"/>
        <end position="71"/>
    </location>
</feature>
<keyword evidence="2" id="KW-1133">Transmembrane helix</keyword>
<evidence type="ECO:0000313" key="4">
    <source>
        <dbReference type="EMBL" id="PWZ39751.1"/>
    </source>
</evidence>
<dbReference type="InterPro" id="IPR038718">
    <property type="entry name" value="SNF2-like_sf"/>
</dbReference>
<dbReference type="EMBL" id="NCVQ01000003">
    <property type="protein sequence ID" value="PWZ39752.1"/>
    <property type="molecule type" value="Genomic_DNA"/>
</dbReference>
<dbReference type="InterPro" id="IPR027417">
    <property type="entry name" value="P-loop_NTPase"/>
</dbReference>
<dbReference type="PANTHER" id="PTHR10799">
    <property type="entry name" value="SNF2/RAD54 HELICASE FAMILY"/>
    <property type="match status" value="1"/>
</dbReference>
<name>A0A3L6FZ07_MAIZE</name>
<dbReference type="SMART" id="SM00487">
    <property type="entry name" value="DEXDc"/>
    <property type="match status" value="1"/>
</dbReference>
<evidence type="ECO:0000256" key="2">
    <source>
        <dbReference type="SAM" id="Phobius"/>
    </source>
</evidence>
<gene>
    <name evidence="4" type="ORF">Zm00014a_037150</name>
</gene>
<feature type="transmembrane region" description="Helical" evidence="2">
    <location>
        <begin position="102"/>
        <end position="124"/>
    </location>
</feature>
<dbReference type="Gene3D" id="3.40.50.10810">
    <property type="entry name" value="Tandem AAA-ATPase domain"/>
    <property type="match status" value="1"/>
</dbReference>
<organism evidence="4">
    <name type="scientific">Zea mays</name>
    <name type="common">Maize</name>
    <dbReference type="NCBI Taxonomy" id="4577"/>
    <lineage>
        <taxon>Eukaryota</taxon>
        <taxon>Viridiplantae</taxon>
        <taxon>Streptophyta</taxon>
        <taxon>Embryophyta</taxon>
        <taxon>Tracheophyta</taxon>
        <taxon>Spermatophyta</taxon>
        <taxon>Magnoliopsida</taxon>
        <taxon>Liliopsida</taxon>
        <taxon>Poales</taxon>
        <taxon>Poaceae</taxon>
        <taxon>PACMAD clade</taxon>
        <taxon>Panicoideae</taxon>
        <taxon>Andropogonodae</taxon>
        <taxon>Andropogoneae</taxon>
        <taxon>Tripsacinae</taxon>
        <taxon>Zea</taxon>
    </lineage>
</organism>
<proteinExistence type="predicted"/>
<accession>A0A3L6FZ07</accession>
<dbReference type="Pfam" id="PF00176">
    <property type="entry name" value="SNF2-rel_dom"/>
    <property type="match status" value="1"/>
</dbReference>
<dbReference type="PROSITE" id="PS51192">
    <property type="entry name" value="HELICASE_ATP_BIND_1"/>
    <property type="match status" value="1"/>
</dbReference>
<dbReference type="ExpressionAtlas" id="A0A3L6FZ07">
    <property type="expression patterns" value="baseline and differential"/>
</dbReference>
<protein>
    <recommendedName>
        <fullName evidence="3">Helicase ATP-binding domain-containing protein</fullName>
    </recommendedName>
</protein>
<dbReference type="SUPFAM" id="SSF52540">
    <property type="entry name" value="P-loop containing nucleoside triphosphate hydrolases"/>
    <property type="match status" value="1"/>
</dbReference>
<comment type="caution">
    <text evidence="4">The sequence shown here is derived from an EMBL/GenBank/DDBJ whole genome shotgun (WGS) entry which is preliminary data.</text>
</comment>
<reference evidence="4 5" key="1">
    <citation type="journal article" date="2018" name="Nat. Genet.">
        <title>Extensive intraspecific gene order and gene structural variations between Mo17 and other maize genomes.</title>
        <authorList>
            <person name="Sun S."/>
            <person name="Zhou Y."/>
            <person name="Chen J."/>
            <person name="Shi J."/>
            <person name="Zhao H."/>
            <person name="Zhao H."/>
            <person name="Song W."/>
            <person name="Zhang M."/>
            <person name="Cui Y."/>
            <person name="Dong X."/>
            <person name="Liu H."/>
            <person name="Ma X."/>
            <person name="Jiao Y."/>
            <person name="Wang B."/>
            <person name="Wei X."/>
            <person name="Stein J.C."/>
            <person name="Glaubitz J.C."/>
            <person name="Lu F."/>
            <person name="Yu G."/>
            <person name="Liang C."/>
            <person name="Fengler K."/>
            <person name="Li B."/>
            <person name="Rafalski A."/>
            <person name="Schnable P.S."/>
            <person name="Ware D.H."/>
            <person name="Buckler E.S."/>
            <person name="Lai J."/>
        </authorList>
    </citation>
    <scope>NUCLEOTIDE SEQUENCE [LARGE SCALE GENOMIC DNA]</scope>
    <source>
        <strain evidence="5">cv. Missouri 17</strain>
        <tissue evidence="4">Seedling</tissue>
    </source>
</reference>
<dbReference type="InterPro" id="IPR000330">
    <property type="entry name" value="SNF2_N"/>
</dbReference>
<keyword evidence="2" id="KW-0812">Transmembrane</keyword>
<sequence>MSASVDAASAVAVPAVPPAVEEAGGAVEQARTLIAALNLLSRNLPLPPDVMRAVSSIYHDGGAGDRAGEEEKGGDEEMPAADGAAEGNCSVSAAGGATEMCLLLYLVLFGWREVLAILIFSMFLSSYVLSEGKAFTLQGTTLIEELEDAILKNQRMPITYSELAAIREGRFNASIQHRLAELEGLPSTRGEDLQMKCLLELYGLKLLDLQKKVRSDISAEYWLQKKCAYPERQLFDWGMMRIQHPFSMYGIGDSFSVDVDDVHRRKRFTERMSRLEEEGKNQADIRKRKFFAEILNASREHQVQLGTAFKQRKQRNDGVMAWHVRARQRITRQEKSRINLLKTGDQEAYMRMVEESKNERLKMLLDKTNELLEGIGKAVQRQKDAEHVSKPEGGSEVPKGSESEDCSQISGIKSESAEESTSDDDGDLPGPADESKFNAGRRLDVTVHSIEEKVTEQPSALEGGELRPYQLEGLQWMLSLFNNNLNGILADEMGLGKTIQTIALIAYLLEKKEVAGPHLIIAPKAVLPNWSNEFKTWAPSIGTILYDGRPEERRLLRDKNFDGEQFNVLLTHYDLILKDKKFLKKVHWHYLIVDEGHRLKNHECALARTLVSG</sequence>
<dbReference type="EMBL" id="NCVQ01000003">
    <property type="protein sequence ID" value="PWZ39750.1"/>
    <property type="molecule type" value="Genomic_DNA"/>
</dbReference>
<dbReference type="Proteomes" id="UP000251960">
    <property type="component" value="Chromosome 2"/>
</dbReference>
<feature type="region of interest" description="Disordered" evidence="1">
    <location>
        <begin position="61"/>
        <end position="85"/>
    </location>
</feature>
<feature type="compositionally biased region" description="Basic and acidic residues" evidence="1">
    <location>
        <begin position="381"/>
        <end position="390"/>
    </location>
</feature>